<dbReference type="AlphaFoldDB" id="A0A3N4HSH2"/>
<reference evidence="2 3" key="1">
    <citation type="journal article" date="2018" name="Nat. Ecol. Evol.">
        <title>Pezizomycetes genomes reveal the molecular basis of ectomycorrhizal truffle lifestyle.</title>
        <authorList>
            <person name="Murat C."/>
            <person name="Payen T."/>
            <person name="Noel B."/>
            <person name="Kuo A."/>
            <person name="Morin E."/>
            <person name="Chen J."/>
            <person name="Kohler A."/>
            <person name="Krizsan K."/>
            <person name="Balestrini R."/>
            <person name="Da Silva C."/>
            <person name="Montanini B."/>
            <person name="Hainaut M."/>
            <person name="Levati E."/>
            <person name="Barry K.W."/>
            <person name="Belfiori B."/>
            <person name="Cichocki N."/>
            <person name="Clum A."/>
            <person name="Dockter R.B."/>
            <person name="Fauchery L."/>
            <person name="Guy J."/>
            <person name="Iotti M."/>
            <person name="Le Tacon F."/>
            <person name="Lindquist E.A."/>
            <person name="Lipzen A."/>
            <person name="Malagnac F."/>
            <person name="Mello A."/>
            <person name="Molinier V."/>
            <person name="Miyauchi S."/>
            <person name="Poulain J."/>
            <person name="Riccioni C."/>
            <person name="Rubini A."/>
            <person name="Sitrit Y."/>
            <person name="Splivallo R."/>
            <person name="Traeger S."/>
            <person name="Wang M."/>
            <person name="Zifcakova L."/>
            <person name="Wipf D."/>
            <person name="Zambonelli A."/>
            <person name="Paolocci F."/>
            <person name="Nowrousian M."/>
            <person name="Ottonello S."/>
            <person name="Baldrian P."/>
            <person name="Spatafora J.W."/>
            <person name="Henrissat B."/>
            <person name="Nagy L.G."/>
            <person name="Aury J.M."/>
            <person name="Wincker P."/>
            <person name="Grigoriev I.V."/>
            <person name="Bonfante P."/>
            <person name="Martin F.M."/>
        </authorList>
    </citation>
    <scope>NUCLEOTIDE SEQUENCE [LARGE SCALE GENOMIC DNA]</scope>
    <source>
        <strain evidence="2 3">RN42</strain>
    </source>
</reference>
<evidence type="ECO:0000256" key="1">
    <source>
        <dbReference type="SAM" id="MobiDB-lite"/>
    </source>
</evidence>
<evidence type="ECO:0000313" key="2">
    <source>
        <dbReference type="EMBL" id="RPA74991.1"/>
    </source>
</evidence>
<accession>A0A3N4HSH2</accession>
<feature type="region of interest" description="Disordered" evidence="1">
    <location>
        <begin position="1"/>
        <end position="22"/>
    </location>
</feature>
<dbReference type="Proteomes" id="UP000275078">
    <property type="component" value="Unassembled WGS sequence"/>
</dbReference>
<gene>
    <name evidence="2" type="ORF">BJ508DRAFT_380305</name>
</gene>
<sequence>MRWGMEETDSLPGFRRKSGLSLSPQQQLARNQATGYRYVNIASRPQEHGGFATLVVAYRWHFARSRSLDPKNPTMDVAAVDHLEIVKISTSLLASWSGWPLGINQLSSASAFERVHLADQPDASKRRETYYYAFESA</sequence>
<organism evidence="2 3">
    <name type="scientific">Ascobolus immersus RN42</name>
    <dbReference type="NCBI Taxonomy" id="1160509"/>
    <lineage>
        <taxon>Eukaryota</taxon>
        <taxon>Fungi</taxon>
        <taxon>Dikarya</taxon>
        <taxon>Ascomycota</taxon>
        <taxon>Pezizomycotina</taxon>
        <taxon>Pezizomycetes</taxon>
        <taxon>Pezizales</taxon>
        <taxon>Ascobolaceae</taxon>
        <taxon>Ascobolus</taxon>
    </lineage>
</organism>
<name>A0A3N4HSH2_ASCIM</name>
<protein>
    <submittedName>
        <fullName evidence="2">Uncharacterized protein</fullName>
    </submittedName>
</protein>
<dbReference type="EMBL" id="ML119775">
    <property type="protein sequence ID" value="RPA74991.1"/>
    <property type="molecule type" value="Genomic_DNA"/>
</dbReference>
<evidence type="ECO:0000313" key="3">
    <source>
        <dbReference type="Proteomes" id="UP000275078"/>
    </source>
</evidence>
<proteinExistence type="predicted"/>
<keyword evidence="3" id="KW-1185">Reference proteome</keyword>